<dbReference type="RefSeq" id="XP_005112654.1">
    <property type="nucleotide sequence ID" value="XM_005112597.3"/>
</dbReference>
<keyword evidence="4" id="KW-1185">Reference proteome</keyword>
<evidence type="ECO:0000313" key="5">
    <source>
        <dbReference type="RefSeq" id="XP_005112654.1"/>
    </source>
</evidence>
<dbReference type="InterPro" id="IPR052281">
    <property type="entry name" value="GAREM"/>
</dbReference>
<keyword evidence="1" id="KW-0597">Phosphoprotein</keyword>
<dbReference type="Proteomes" id="UP000694888">
    <property type="component" value="Unplaced"/>
</dbReference>
<evidence type="ECO:0000256" key="2">
    <source>
        <dbReference type="SAM" id="MobiDB-lite"/>
    </source>
</evidence>
<dbReference type="PANTHER" id="PTHR14454">
    <property type="entry name" value="GRB2-ASSOCIATED AND REGULATOR OF MAPK PROTEIN FAMILY MEMBER"/>
    <property type="match status" value="1"/>
</dbReference>
<feature type="compositionally biased region" description="Low complexity" evidence="2">
    <location>
        <begin position="101"/>
        <end position="112"/>
    </location>
</feature>
<evidence type="ECO:0000313" key="6">
    <source>
        <dbReference type="RefSeq" id="XP_005112655.1"/>
    </source>
</evidence>
<proteinExistence type="predicted"/>
<dbReference type="InterPro" id="IPR025946">
    <property type="entry name" value="CABIT_dom"/>
</dbReference>
<feature type="region of interest" description="Disordered" evidence="2">
    <location>
        <begin position="557"/>
        <end position="599"/>
    </location>
</feature>
<feature type="compositionally biased region" description="Low complexity" evidence="2">
    <location>
        <begin position="174"/>
        <end position="183"/>
    </location>
</feature>
<dbReference type="RefSeq" id="XP_005112655.1">
    <property type="nucleotide sequence ID" value="XM_005112598.3"/>
</dbReference>
<feature type="compositionally biased region" description="Basic and acidic residues" evidence="2">
    <location>
        <begin position="588"/>
        <end position="599"/>
    </location>
</feature>
<accession>A0ABM0KA77</accession>
<evidence type="ECO:0000313" key="4">
    <source>
        <dbReference type="Proteomes" id="UP000694888"/>
    </source>
</evidence>
<dbReference type="PANTHER" id="PTHR14454:SF11">
    <property type="entry name" value="SERRANO, ISOFORM F"/>
    <property type="match status" value="1"/>
</dbReference>
<feature type="domain" description="CABIT" evidence="3">
    <location>
        <begin position="243"/>
        <end position="484"/>
    </location>
</feature>
<reference evidence="5 6" key="1">
    <citation type="submission" date="2025-05" db="UniProtKB">
        <authorList>
            <consortium name="RefSeq"/>
        </authorList>
    </citation>
    <scope>IDENTIFICATION</scope>
</reference>
<sequence>MLKWTKYGRNRDEEKRVDRIYENSQQQLDRKQVSFSEDSIAADTDSGCWVDRQGEGHVSSATCTGSPSFDVIDYTCTSVADISKGESEGKLPPLPRSDFPSAHQSTSSSLKHSLSSPVPIIVVQDCSGDSLTNSRILSKSSCEILGLQTAALPKQPVIPLLPSDSKMASELPDVTSSSVSNSNPEEEIIGPELPWENERLSVRELADKDVLPCVASFFPDHSGPDSEGQGLSPGLRLYARQPVLLHERAKSRQAKARTIYRDKGGAYYEVGQTLIIPDSYKGWFEIVPSDFSRSTCFQTIEEVAKTMPSRFFSRSHITAIRIEGEGDSQKYLERRVRAGSVLETKGLFTAKWKTQAVTGMLRKKTTEWLLQEVTYLKCLDKEEVEILVPLSHRGKFNAIYKRGQISQNAVYSMKDVLSDLTLPVKVRLLYGKAPVVPCIFTGMMILRDAKIGESVVGSTILNSRNVLFELPLGAPIKIRLATNDEALQEMTSYKDGQKLCRKYAHMYGSMIKLSPDLDTNQKTIMHVPTDPSLLEQADEALRALDLITDISLTGEPEDHLLDSASDSASTGSAEPSVVPKGGTLAELSEYRSRESQTHV</sequence>
<feature type="compositionally biased region" description="Polar residues" evidence="2">
    <location>
        <begin position="22"/>
        <end position="37"/>
    </location>
</feature>
<protein>
    <submittedName>
        <fullName evidence="5 6">Uncharacterized protein LOC101855311</fullName>
    </submittedName>
</protein>
<evidence type="ECO:0000259" key="3">
    <source>
        <dbReference type="Pfam" id="PF12736"/>
    </source>
</evidence>
<dbReference type="Pfam" id="PF12736">
    <property type="entry name" value="CABIT"/>
    <property type="match status" value="1"/>
</dbReference>
<evidence type="ECO:0000256" key="1">
    <source>
        <dbReference type="ARBA" id="ARBA00022553"/>
    </source>
</evidence>
<gene>
    <name evidence="5 6" type="primary">LOC101855311</name>
</gene>
<dbReference type="GeneID" id="101855311"/>
<organism evidence="4 5">
    <name type="scientific">Aplysia californica</name>
    <name type="common">California sea hare</name>
    <dbReference type="NCBI Taxonomy" id="6500"/>
    <lineage>
        <taxon>Eukaryota</taxon>
        <taxon>Metazoa</taxon>
        <taxon>Spiralia</taxon>
        <taxon>Lophotrochozoa</taxon>
        <taxon>Mollusca</taxon>
        <taxon>Gastropoda</taxon>
        <taxon>Heterobranchia</taxon>
        <taxon>Euthyneura</taxon>
        <taxon>Tectipleura</taxon>
        <taxon>Aplysiida</taxon>
        <taxon>Aplysioidea</taxon>
        <taxon>Aplysiidae</taxon>
        <taxon>Aplysia</taxon>
    </lineage>
</organism>
<feature type="region of interest" description="Disordered" evidence="2">
    <location>
        <begin position="85"/>
        <end position="112"/>
    </location>
</feature>
<feature type="region of interest" description="Disordered" evidence="2">
    <location>
        <begin position="18"/>
        <end position="38"/>
    </location>
</feature>
<feature type="region of interest" description="Disordered" evidence="2">
    <location>
        <begin position="169"/>
        <end position="188"/>
    </location>
</feature>
<name>A0ABM0KA77_APLCA</name>